<keyword evidence="4" id="KW-1185">Reference proteome</keyword>
<feature type="compositionally biased region" description="Low complexity" evidence="1">
    <location>
        <begin position="187"/>
        <end position="205"/>
    </location>
</feature>
<dbReference type="OrthoDB" id="4770059at2759"/>
<feature type="compositionally biased region" description="Basic and acidic residues" evidence="1">
    <location>
        <begin position="293"/>
        <end position="313"/>
    </location>
</feature>
<evidence type="ECO:0000256" key="1">
    <source>
        <dbReference type="SAM" id="MobiDB-lite"/>
    </source>
</evidence>
<keyword evidence="2" id="KW-1133">Transmembrane helix</keyword>
<keyword evidence="2" id="KW-0812">Transmembrane</keyword>
<proteinExistence type="predicted"/>
<evidence type="ECO:0000313" key="3">
    <source>
        <dbReference type="EMBL" id="ORY12216.1"/>
    </source>
</evidence>
<feature type="region of interest" description="Disordered" evidence="1">
    <location>
        <begin position="283"/>
        <end position="313"/>
    </location>
</feature>
<protein>
    <submittedName>
        <fullName evidence="3">Uncharacterized protein</fullName>
    </submittedName>
</protein>
<evidence type="ECO:0000256" key="2">
    <source>
        <dbReference type="SAM" id="Phobius"/>
    </source>
</evidence>
<dbReference type="STRING" id="1231657.A0A1Y1ZPQ8"/>
<dbReference type="AlphaFoldDB" id="A0A1Y1ZPQ8"/>
<organism evidence="3 4">
    <name type="scientific">Clohesyomyces aquaticus</name>
    <dbReference type="NCBI Taxonomy" id="1231657"/>
    <lineage>
        <taxon>Eukaryota</taxon>
        <taxon>Fungi</taxon>
        <taxon>Dikarya</taxon>
        <taxon>Ascomycota</taxon>
        <taxon>Pezizomycotina</taxon>
        <taxon>Dothideomycetes</taxon>
        <taxon>Pleosporomycetidae</taxon>
        <taxon>Pleosporales</taxon>
        <taxon>Lindgomycetaceae</taxon>
        <taxon>Clohesyomyces</taxon>
    </lineage>
</organism>
<sequence>MSVGALTTQFTPTPSCLGSDIWRIFTSGAGVVTLYDQQGPPSTIDCLPSGYTPVTTAYYSPAQCPWGYTPAAQFINTYAGNVTETTQTCCPTGRNFTTQATGNQPSFSSLPFLTSLMCHSAHTASGMYQVTSSRSGMIATTSVPFGPDGGEGPNGGINAYGVVVRFQATDFASATSTLISTTNTGMPLPTQSSRPPSQPSSTSLSTAAKAGIASATAVLAIGILATILILWTRRRRRTRASEEAAVWKNGGRTPVEMDANQTSLEMEIRESKQEMDACQMRVEMDGKGSPVELGHEEQRHELDGRSVKGERSQ</sequence>
<gene>
    <name evidence="3" type="ORF">BCR34DRAFT_600780</name>
</gene>
<keyword evidence="2" id="KW-0472">Membrane</keyword>
<name>A0A1Y1ZPQ8_9PLEO</name>
<feature type="transmembrane region" description="Helical" evidence="2">
    <location>
        <begin position="210"/>
        <end position="231"/>
    </location>
</feature>
<comment type="caution">
    <text evidence="3">The sequence shown here is derived from an EMBL/GenBank/DDBJ whole genome shotgun (WGS) entry which is preliminary data.</text>
</comment>
<dbReference type="Proteomes" id="UP000193144">
    <property type="component" value="Unassembled WGS sequence"/>
</dbReference>
<evidence type="ECO:0000313" key="4">
    <source>
        <dbReference type="Proteomes" id="UP000193144"/>
    </source>
</evidence>
<reference evidence="3 4" key="1">
    <citation type="submission" date="2016-07" db="EMBL/GenBank/DDBJ databases">
        <title>Pervasive Adenine N6-methylation of Active Genes in Fungi.</title>
        <authorList>
            <consortium name="DOE Joint Genome Institute"/>
            <person name="Mondo S.J."/>
            <person name="Dannebaum R.O."/>
            <person name="Kuo R.C."/>
            <person name="Labutti K."/>
            <person name="Haridas S."/>
            <person name="Kuo A."/>
            <person name="Salamov A."/>
            <person name="Ahrendt S.R."/>
            <person name="Lipzen A."/>
            <person name="Sullivan W."/>
            <person name="Andreopoulos W.B."/>
            <person name="Clum A."/>
            <person name="Lindquist E."/>
            <person name="Daum C."/>
            <person name="Ramamoorthy G.K."/>
            <person name="Gryganskyi A."/>
            <person name="Culley D."/>
            <person name="Magnuson J.K."/>
            <person name="James T.Y."/>
            <person name="O'Malley M.A."/>
            <person name="Stajich J.E."/>
            <person name="Spatafora J.W."/>
            <person name="Visel A."/>
            <person name="Grigoriev I.V."/>
        </authorList>
    </citation>
    <scope>NUCLEOTIDE SEQUENCE [LARGE SCALE GENOMIC DNA]</scope>
    <source>
        <strain evidence="3 4">CBS 115471</strain>
    </source>
</reference>
<accession>A0A1Y1ZPQ8</accession>
<feature type="region of interest" description="Disordered" evidence="1">
    <location>
        <begin position="180"/>
        <end position="205"/>
    </location>
</feature>
<dbReference type="EMBL" id="MCFA01000053">
    <property type="protein sequence ID" value="ORY12216.1"/>
    <property type="molecule type" value="Genomic_DNA"/>
</dbReference>